<dbReference type="RefSeq" id="WP_188638100.1">
    <property type="nucleotide sequence ID" value="NZ_BMHM01000001.1"/>
</dbReference>
<evidence type="ECO:0000313" key="1">
    <source>
        <dbReference type="EMBL" id="GGC79521.1"/>
    </source>
</evidence>
<gene>
    <name evidence="1" type="ORF">GCM10011382_06870</name>
</gene>
<evidence type="ECO:0000313" key="2">
    <source>
        <dbReference type="Proteomes" id="UP000597301"/>
    </source>
</evidence>
<accession>A0ABQ1NKK6</accession>
<reference evidence="2" key="1">
    <citation type="journal article" date="2019" name="Int. J. Syst. Evol. Microbiol.">
        <title>The Global Catalogue of Microorganisms (GCM) 10K type strain sequencing project: providing services to taxonomists for standard genome sequencing and annotation.</title>
        <authorList>
            <consortium name="The Broad Institute Genomics Platform"/>
            <consortium name="The Broad Institute Genome Sequencing Center for Infectious Disease"/>
            <person name="Wu L."/>
            <person name="Ma J."/>
        </authorList>
    </citation>
    <scope>NUCLEOTIDE SEQUENCE [LARGE SCALE GENOMIC DNA]</scope>
    <source>
        <strain evidence="2">CGMCC 1.15122</strain>
    </source>
</reference>
<evidence type="ECO:0008006" key="3">
    <source>
        <dbReference type="Google" id="ProtNLM"/>
    </source>
</evidence>
<protein>
    <recommendedName>
        <fullName evidence="3">DUF3987 domain-containing protein</fullName>
    </recommendedName>
</protein>
<comment type="caution">
    <text evidence="1">The sequence shown here is derived from an EMBL/GenBank/DDBJ whole genome shotgun (WGS) entry which is preliminary data.</text>
</comment>
<proteinExistence type="predicted"/>
<dbReference type="EMBL" id="BMHM01000001">
    <property type="protein sequence ID" value="GGC79521.1"/>
    <property type="molecule type" value="Genomic_DNA"/>
</dbReference>
<dbReference type="Proteomes" id="UP000597301">
    <property type="component" value="Unassembled WGS sequence"/>
</dbReference>
<sequence>MAIHRTGRNAELNNHVKDLIEQSADEMSINLQIDQKMALSCYLTAASTALQGVADIRWPDGRESPLSLFTLLLAGSGERKTTAFAKANSVVLAKNKELALSNERRKNRYDNEIRIWSKKYKAIESKIVRETVQGRETEKYEKILKELDMEKPEKPSIIDFIYKDSTSEALMQGLHDKSKYASLISSEGAGILNGGAFKNYASINDAWSGDDLKVDRKSTASSYVKGARLTIGVMVQNEIMNEFNKKHSCEFRASGLWARFLVFLPESRIGKRNQSGPVQSRYSSLFNRSCSKYIHEQINILEKRSERKAMSLSREAAAEFALMCQHVESETLSGGQYASFKDLASKVPENIIRLSAILSAFDNGLDVCVTKHYLVKAYNMVQICANDFMRVFYMPSEEDIDDNVLHQWLEGKRKLGYRYLKKNYIRRNVSSRLRNIDKLNASIDRLSNKGMISRFVMSNVQAIDMYPNIIIDYVAANHELFGMNGPFKPFVDINFVI</sequence>
<dbReference type="Pfam" id="PF13148">
    <property type="entry name" value="DUF3987"/>
    <property type="match status" value="1"/>
</dbReference>
<dbReference type="InterPro" id="IPR025048">
    <property type="entry name" value="DUF3987"/>
</dbReference>
<organism evidence="1 2">
    <name type="scientific">Vreelandella lutescens</name>
    <dbReference type="NCBI Taxonomy" id="1602943"/>
    <lineage>
        <taxon>Bacteria</taxon>
        <taxon>Pseudomonadati</taxon>
        <taxon>Pseudomonadota</taxon>
        <taxon>Gammaproteobacteria</taxon>
        <taxon>Oceanospirillales</taxon>
        <taxon>Halomonadaceae</taxon>
        <taxon>Vreelandella</taxon>
    </lineage>
</organism>
<name>A0ABQ1NKK6_9GAMM</name>
<keyword evidence="2" id="KW-1185">Reference proteome</keyword>